<evidence type="ECO:0000256" key="6">
    <source>
        <dbReference type="ARBA" id="ARBA00050768"/>
    </source>
</evidence>
<accession>N1PUZ9</accession>
<evidence type="ECO:0000256" key="2">
    <source>
        <dbReference type="ARBA" id="ARBA00022692"/>
    </source>
</evidence>
<dbReference type="FunFam" id="1.20.1280.290:FF:000009">
    <property type="entry name" value="PQ loop repeat family protein"/>
    <property type="match status" value="1"/>
</dbReference>
<comment type="subcellular location">
    <subcellularLocation>
        <location evidence="1">Membrane</location>
        <topology evidence="1">Multi-pass membrane protein</topology>
    </subcellularLocation>
</comment>
<dbReference type="GO" id="GO:0000329">
    <property type="term" value="C:fungal-type vacuole membrane"/>
    <property type="evidence" value="ECO:0007669"/>
    <property type="project" value="TreeGrafter"/>
</dbReference>
<evidence type="ECO:0008006" key="10">
    <source>
        <dbReference type="Google" id="ProtNLM"/>
    </source>
</evidence>
<feature type="transmembrane region" description="Helical" evidence="7">
    <location>
        <begin position="45"/>
        <end position="63"/>
    </location>
</feature>
<dbReference type="InterPro" id="IPR051415">
    <property type="entry name" value="LAAT-1"/>
</dbReference>
<dbReference type="OrthoDB" id="8048523at2759"/>
<dbReference type="GO" id="GO:0015174">
    <property type="term" value="F:basic amino acid transmembrane transporter activity"/>
    <property type="evidence" value="ECO:0007669"/>
    <property type="project" value="TreeGrafter"/>
</dbReference>
<name>N1PUZ9_DOTSN</name>
<evidence type="ECO:0000256" key="4">
    <source>
        <dbReference type="ARBA" id="ARBA00023136"/>
    </source>
</evidence>
<feature type="transmembrane region" description="Helical" evidence="7">
    <location>
        <begin position="75"/>
        <end position="95"/>
    </location>
</feature>
<comment type="catalytic activity">
    <reaction evidence="6">
        <text>L-histidine(out) + L-arginine(in) = L-histidine(in) + L-arginine(out)</text>
        <dbReference type="Rhea" id="RHEA:71063"/>
        <dbReference type="ChEBI" id="CHEBI:32682"/>
        <dbReference type="ChEBI" id="CHEBI:57595"/>
    </reaction>
</comment>
<evidence type="ECO:0000256" key="3">
    <source>
        <dbReference type="ARBA" id="ARBA00022989"/>
    </source>
</evidence>
<dbReference type="EMBL" id="KB446536">
    <property type="protein sequence ID" value="EME47311.1"/>
    <property type="molecule type" value="Genomic_DNA"/>
</dbReference>
<evidence type="ECO:0000256" key="7">
    <source>
        <dbReference type="SAM" id="Phobius"/>
    </source>
</evidence>
<evidence type="ECO:0000313" key="8">
    <source>
        <dbReference type="EMBL" id="EME47311.1"/>
    </source>
</evidence>
<feature type="transmembrane region" description="Helical" evidence="7">
    <location>
        <begin position="282"/>
        <end position="300"/>
    </location>
</feature>
<dbReference type="InterPro" id="IPR006603">
    <property type="entry name" value="PQ-loop_rpt"/>
</dbReference>
<dbReference type="GO" id="GO:0034488">
    <property type="term" value="P:basic amino acid transmembrane export from vacuole"/>
    <property type="evidence" value="ECO:0007669"/>
    <property type="project" value="TreeGrafter"/>
</dbReference>
<dbReference type="SMART" id="SM00679">
    <property type="entry name" value="CTNS"/>
    <property type="match status" value="2"/>
</dbReference>
<keyword evidence="3 7" id="KW-1133">Transmembrane helix</keyword>
<evidence type="ECO:0000256" key="5">
    <source>
        <dbReference type="ARBA" id="ARBA00038039"/>
    </source>
</evidence>
<dbReference type="eggNOG" id="KOG2913">
    <property type="taxonomic scope" value="Eukaryota"/>
</dbReference>
<keyword evidence="9" id="KW-1185">Reference proteome</keyword>
<reference evidence="8 9" key="2">
    <citation type="journal article" date="2012" name="PLoS Pathog.">
        <title>Diverse lifestyles and strategies of plant pathogenesis encoded in the genomes of eighteen Dothideomycetes fungi.</title>
        <authorList>
            <person name="Ohm R.A."/>
            <person name="Feau N."/>
            <person name="Henrissat B."/>
            <person name="Schoch C.L."/>
            <person name="Horwitz B.A."/>
            <person name="Barry K.W."/>
            <person name="Condon B.J."/>
            <person name="Copeland A.C."/>
            <person name="Dhillon B."/>
            <person name="Glaser F."/>
            <person name="Hesse C.N."/>
            <person name="Kosti I."/>
            <person name="LaButti K."/>
            <person name="Lindquist E.A."/>
            <person name="Lucas S."/>
            <person name="Salamov A.A."/>
            <person name="Bradshaw R.E."/>
            <person name="Ciuffetti L."/>
            <person name="Hamelin R.C."/>
            <person name="Kema G.H.J."/>
            <person name="Lawrence C."/>
            <person name="Scott J.A."/>
            <person name="Spatafora J.W."/>
            <person name="Turgeon B.G."/>
            <person name="de Wit P.J.G.M."/>
            <person name="Zhong S."/>
            <person name="Goodwin S.B."/>
            <person name="Grigoriev I.V."/>
        </authorList>
    </citation>
    <scope>NUCLEOTIDE SEQUENCE [LARGE SCALE GENOMIC DNA]</scope>
    <source>
        <strain evidence="9">NZE10 / CBS 128990</strain>
    </source>
</reference>
<evidence type="ECO:0000313" key="9">
    <source>
        <dbReference type="Proteomes" id="UP000016933"/>
    </source>
</evidence>
<keyword evidence="2 7" id="KW-0812">Transmembrane</keyword>
<dbReference type="STRING" id="675120.N1PUZ9"/>
<evidence type="ECO:0000256" key="1">
    <source>
        <dbReference type="ARBA" id="ARBA00004141"/>
    </source>
</evidence>
<dbReference type="Proteomes" id="UP000016933">
    <property type="component" value="Unassembled WGS sequence"/>
</dbReference>
<dbReference type="Gene3D" id="1.20.1280.290">
    <property type="match status" value="2"/>
</dbReference>
<feature type="transmembrane region" description="Helical" evidence="7">
    <location>
        <begin position="101"/>
        <end position="123"/>
    </location>
</feature>
<reference evidence="9" key="1">
    <citation type="journal article" date="2012" name="PLoS Genet.">
        <title>The genomes of the fungal plant pathogens Cladosporium fulvum and Dothistroma septosporum reveal adaptation to different hosts and lifestyles but also signatures of common ancestry.</title>
        <authorList>
            <person name="de Wit P.J.G.M."/>
            <person name="van der Burgt A."/>
            <person name="Oekmen B."/>
            <person name="Stergiopoulos I."/>
            <person name="Abd-Elsalam K.A."/>
            <person name="Aerts A.L."/>
            <person name="Bahkali A.H."/>
            <person name="Beenen H.G."/>
            <person name="Chettri P."/>
            <person name="Cox M.P."/>
            <person name="Datema E."/>
            <person name="de Vries R.P."/>
            <person name="Dhillon B."/>
            <person name="Ganley A.R."/>
            <person name="Griffiths S.A."/>
            <person name="Guo Y."/>
            <person name="Hamelin R.C."/>
            <person name="Henrissat B."/>
            <person name="Kabir M.S."/>
            <person name="Jashni M.K."/>
            <person name="Kema G."/>
            <person name="Klaubauf S."/>
            <person name="Lapidus A."/>
            <person name="Levasseur A."/>
            <person name="Lindquist E."/>
            <person name="Mehrabi R."/>
            <person name="Ohm R.A."/>
            <person name="Owen T.J."/>
            <person name="Salamov A."/>
            <person name="Schwelm A."/>
            <person name="Schijlen E."/>
            <person name="Sun H."/>
            <person name="van den Burg H.A."/>
            <person name="van Ham R.C.H.J."/>
            <person name="Zhang S."/>
            <person name="Goodwin S.B."/>
            <person name="Grigoriev I.V."/>
            <person name="Collemare J."/>
            <person name="Bradshaw R.E."/>
        </authorList>
    </citation>
    <scope>NUCLEOTIDE SEQUENCE [LARGE SCALE GENOMIC DNA]</scope>
    <source>
        <strain evidence="9">NZE10 / CBS 128990</strain>
    </source>
</reference>
<dbReference type="PANTHER" id="PTHR16201">
    <property type="entry name" value="SEVEN TRANSMEMBRANE PROTEIN 1-RELATED"/>
    <property type="match status" value="1"/>
</dbReference>
<dbReference type="HOGENOM" id="CLU_019699_3_2_1"/>
<dbReference type="PANTHER" id="PTHR16201:SF34">
    <property type="entry name" value="LYSOSOMAL AMINO ACID TRANSPORTER 1"/>
    <property type="match status" value="1"/>
</dbReference>
<feature type="transmembrane region" description="Helical" evidence="7">
    <location>
        <begin position="333"/>
        <end position="359"/>
    </location>
</feature>
<organism evidence="8 9">
    <name type="scientific">Dothistroma septosporum (strain NZE10 / CBS 128990)</name>
    <name type="common">Red band needle blight fungus</name>
    <name type="synonym">Mycosphaerella pini</name>
    <dbReference type="NCBI Taxonomy" id="675120"/>
    <lineage>
        <taxon>Eukaryota</taxon>
        <taxon>Fungi</taxon>
        <taxon>Dikarya</taxon>
        <taxon>Ascomycota</taxon>
        <taxon>Pezizomycotina</taxon>
        <taxon>Dothideomycetes</taxon>
        <taxon>Dothideomycetidae</taxon>
        <taxon>Mycosphaerellales</taxon>
        <taxon>Mycosphaerellaceae</taxon>
        <taxon>Dothistroma</taxon>
    </lineage>
</organism>
<keyword evidence="4 7" id="KW-0472">Membrane</keyword>
<gene>
    <name evidence="8" type="ORF">DOTSEDRAFT_69293</name>
</gene>
<sequence>MSWLSISGFEPALPDHCMPQNDFLLRFSSTFHVCVPTPLAFTSNFLGALSIISWLFAQLPQIYKNWAIQSTSGLSIFFLVEWCLGDLSNLLGALFTHQASWQVAIGAYYVFVDLCLVGQWVWYERLKHGHPVFRVWNEASAGRRDDVDGARGAMEQVVIEGDSHASKKQSSTRPRIIFRTPTFQREAEKSSLYNTPNNTIQRLGAASSPMPSPSPRTMLFLACLIAIAQASPVKTSPPPTTLSTPTPTPVETAGTILSWLSTILYLGSRLPQLLKNYTRKSTAGLSPHLFIAAFMGNLFYSSALATNPSAWEDFQPYGGGGWAGPDGNDRMKWILAAAPFFLGAFGVLGLDGSVGVQFLMYGERKEELMVVEEEGQRSRWRRVSGWMRGWVPGSFGGDAVKAVEERTLLDDGEGRRGYGAA</sequence>
<dbReference type="Pfam" id="PF04193">
    <property type="entry name" value="PQ-loop"/>
    <property type="match status" value="2"/>
</dbReference>
<dbReference type="AlphaFoldDB" id="N1PUZ9"/>
<comment type="similarity">
    <text evidence="5">Belongs to the laat-1 family.</text>
</comment>
<dbReference type="OMA" id="NDRLEWI"/>
<protein>
    <recommendedName>
        <fullName evidence="10">PQ loop repeat protein</fullName>
    </recommendedName>
</protein>
<proteinExistence type="inferred from homology"/>